<comment type="caution">
    <text evidence="1">The sequence shown here is derived from an EMBL/GenBank/DDBJ whole genome shotgun (WGS) entry which is preliminary data.</text>
</comment>
<evidence type="ECO:0000313" key="2">
    <source>
        <dbReference type="Proteomes" id="UP000828390"/>
    </source>
</evidence>
<protein>
    <submittedName>
        <fullName evidence="1">Uncharacterized protein</fullName>
    </submittedName>
</protein>
<dbReference type="EMBL" id="JAIWYP010000009">
    <property type="protein sequence ID" value="KAH3777568.1"/>
    <property type="molecule type" value="Genomic_DNA"/>
</dbReference>
<evidence type="ECO:0000313" key="1">
    <source>
        <dbReference type="EMBL" id="KAH3777568.1"/>
    </source>
</evidence>
<gene>
    <name evidence="1" type="ORF">DPMN_179015</name>
</gene>
<sequence length="66" mass="7516">MIEDCVVMGPHGHWFDLPCSGPKTKRGSDPGPVMTWEDGTRKMFNVYPLCGVYAEYLSKHDTVIWK</sequence>
<organism evidence="1 2">
    <name type="scientific">Dreissena polymorpha</name>
    <name type="common">Zebra mussel</name>
    <name type="synonym">Mytilus polymorpha</name>
    <dbReference type="NCBI Taxonomy" id="45954"/>
    <lineage>
        <taxon>Eukaryota</taxon>
        <taxon>Metazoa</taxon>
        <taxon>Spiralia</taxon>
        <taxon>Lophotrochozoa</taxon>
        <taxon>Mollusca</taxon>
        <taxon>Bivalvia</taxon>
        <taxon>Autobranchia</taxon>
        <taxon>Heteroconchia</taxon>
        <taxon>Euheterodonta</taxon>
        <taxon>Imparidentia</taxon>
        <taxon>Neoheterodontei</taxon>
        <taxon>Myida</taxon>
        <taxon>Dreissenoidea</taxon>
        <taxon>Dreissenidae</taxon>
        <taxon>Dreissena</taxon>
    </lineage>
</organism>
<reference evidence="1" key="1">
    <citation type="journal article" date="2019" name="bioRxiv">
        <title>The Genome of the Zebra Mussel, Dreissena polymorpha: A Resource for Invasive Species Research.</title>
        <authorList>
            <person name="McCartney M.A."/>
            <person name="Auch B."/>
            <person name="Kono T."/>
            <person name="Mallez S."/>
            <person name="Zhang Y."/>
            <person name="Obille A."/>
            <person name="Becker A."/>
            <person name="Abrahante J.E."/>
            <person name="Garbe J."/>
            <person name="Badalamenti J.P."/>
            <person name="Herman A."/>
            <person name="Mangelson H."/>
            <person name="Liachko I."/>
            <person name="Sullivan S."/>
            <person name="Sone E.D."/>
            <person name="Koren S."/>
            <person name="Silverstein K.A.T."/>
            <person name="Beckman K.B."/>
            <person name="Gohl D.M."/>
        </authorList>
    </citation>
    <scope>NUCLEOTIDE SEQUENCE</scope>
    <source>
        <strain evidence="1">Duluth1</strain>
        <tissue evidence="1">Whole animal</tissue>
    </source>
</reference>
<proteinExistence type="predicted"/>
<name>A0A9D4EDZ7_DREPO</name>
<dbReference type="AlphaFoldDB" id="A0A9D4EDZ7"/>
<accession>A0A9D4EDZ7</accession>
<dbReference type="Proteomes" id="UP000828390">
    <property type="component" value="Unassembled WGS sequence"/>
</dbReference>
<keyword evidence="2" id="KW-1185">Reference proteome</keyword>
<reference evidence="1" key="2">
    <citation type="submission" date="2020-11" db="EMBL/GenBank/DDBJ databases">
        <authorList>
            <person name="McCartney M.A."/>
            <person name="Auch B."/>
            <person name="Kono T."/>
            <person name="Mallez S."/>
            <person name="Becker A."/>
            <person name="Gohl D.M."/>
            <person name="Silverstein K.A.T."/>
            <person name="Koren S."/>
            <person name="Bechman K.B."/>
            <person name="Herman A."/>
            <person name="Abrahante J.E."/>
            <person name="Garbe J."/>
        </authorList>
    </citation>
    <scope>NUCLEOTIDE SEQUENCE</scope>
    <source>
        <strain evidence="1">Duluth1</strain>
        <tissue evidence="1">Whole animal</tissue>
    </source>
</reference>